<protein>
    <submittedName>
        <fullName evidence="1">Uncharacterized protein</fullName>
    </submittedName>
</protein>
<reference evidence="1 2" key="1">
    <citation type="submission" date="2009-11" db="EMBL/GenBank/DDBJ databases">
        <title>Annotation of Allomyces macrogynus ATCC 38327.</title>
        <authorList>
            <consortium name="The Broad Institute Genome Sequencing Platform"/>
            <person name="Russ C."/>
            <person name="Cuomo C."/>
            <person name="Burger G."/>
            <person name="Gray M.W."/>
            <person name="Holland P.W.H."/>
            <person name="King N."/>
            <person name="Lang F.B.F."/>
            <person name="Roger A.J."/>
            <person name="Ruiz-Trillo I."/>
            <person name="Young S.K."/>
            <person name="Zeng Q."/>
            <person name="Gargeya S."/>
            <person name="Fitzgerald M."/>
            <person name="Haas B."/>
            <person name="Abouelleil A."/>
            <person name="Alvarado L."/>
            <person name="Arachchi H.M."/>
            <person name="Berlin A."/>
            <person name="Chapman S.B."/>
            <person name="Gearin G."/>
            <person name="Goldberg J."/>
            <person name="Griggs A."/>
            <person name="Gujja S."/>
            <person name="Hansen M."/>
            <person name="Heiman D."/>
            <person name="Howarth C."/>
            <person name="Larimer J."/>
            <person name="Lui A."/>
            <person name="MacDonald P.J.P."/>
            <person name="McCowen C."/>
            <person name="Montmayeur A."/>
            <person name="Murphy C."/>
            <person name="Neiman D."/>
            <person name="Pearson M."/>
            <person name="Priest M."/>
            <person name="Roberts A."/>
            <person name="Saif S."/>
            <person name="Shea T."/>
            <person name="Sisk P."/>
            <person name="Stolte C."/>
            <person name="Sykes S."/>
            <person name="Wortman J."/>
            <person name="Nusbaum C."/>
            <person name="Birren B."/>
        </authorList>
    </citation>
    <scope>NUCLEOTIDE SEQUENCE [LARGE SCALE GENOMIC DNA]</scope>
    <source>
        <strain evidence="1 2">ATCC 38327</strain>
    </source>
</reference>
<evidence type="ECO:0000313" key="2">
    <source>
        <dbReference type="Proteomes" id="UP000054350"/>
    </source>
</evidence>
<reference evidence="2" key="2">
    <citation type="submission" date="2009-11" db="EMBL/GenBank/DDBJ databases">
        <title>The Genome Sequence of Allomyces macrogynus strain ATCC 38327.</title>
        <authorList>
            <consortium name="The Broad Institute Genome Sequencing Platform"/>
            <person name="Russ C."/>
            <person name="Cuomo C."/>
            <person name="Shea T."/>
            <person name="Young S.K."/>
            <person name="Zeng Q."/>
            <person name="Koehrsen M."/>
            <person name="Haas B."/>
            <person name="Borodovsky M."/>
            <person name="Guigo R."/>
            <person name="Alvarado L."/>
            <person name="Berlin A."/>
            <person name="Borenstein D."/>
            <person name="Chen Z."/>
            <person name="Engels R."/>
            <person name="Freedman E."/>
            <person name="Gellesch M."/>
            <person name="Goldberg J."/>
            <person name="Griggs A."/>
            <person name="Gujja S."/>
            <person name="Heiman D."/>
            <person name="Hepburn T."/>
            <person name="Howarth C."/>
            <person name="Jen D."/>
            <person name="Larson L."/>
            <person name="Lewis B."/>
            <person name="Mehta T."/>
            <person name="Park D."/>
            <person name="Pearson M."/>
            <person name="Roberts A."/>
            <person name="Saif S."/>
            <person name="Shenoy N."/>
            <person name="Sisk P."/>
            <person name="Stolte C."/>
            <person name="Sykes S."/>
            <person name="Walk T."/>
            <person name="White J."/>
            <person name="Yandava C."/>
            <person name="Burger G."/>
            <person name="Gray M.W."/>
            <person name="Holland P.W.H."/>
            <person name="King N."/>
            <person name="Lang F.B.F."/>
            <person name="Roger A.J."/>
            <person name="Ruiz-Trillo I."/>
            <person name="Lander E."/>
            <person name="Nusbaum C."/>
        </authorList>
    </citation>
    <scope>NUCLEOTIDE SEQUENCE [LARGE SCALE GENOMIC DNA]</scope>
    <source>
        <strain evidence="2">ATCC 38327</strain>
    </source>
</reference>
<accession>A0A0L0SQ29</accession>
<proteinExistence type="predicted"/>
<sequence length="109" mass="12044">MASQMTVHDGVRSIAETQPHAFIVHLSLYHVVRKAVHQAKLPKELRVILLNAHTTKAELLASIDKGDVQHVRDVIAPGQVTLPLANAQVQLDDTVLLSLTSYVLHIHNH</sequence>
<evidence type="ECO:0000313" key="1">
    <source>
        <dbReference type="EMBL" id="KNE64602.1"/>
    </source>
</evidence>
<dbReference type="EMBL" id="GG745345">
    <property type="protein sequence ID" value="KNE64602.1"/>
    <property type="molecule type" value="Genomic_DNA"/>
</dbReference>
<organism evidence="1 2">
    <name type="scientific">Allomyces macrogynus (strain ATCC 38327)</name>
    <name type="common">Allomyces javanicus var. macrogynus</name>
    <dbReference type="NCBI Taxonomy" id="578462"/>
    <lineage>
        <taxon>Eukaryota</taxon>
        <taxon>Fungi</taxon>
        <taxon>Fungi incertae sedis</taxon>
        <taxon>Blastocladiomycota</taxon>
        <taxon>Blastocladiomycetes</taxon>
        <taxon>Blastocladiales</taxon>
        <taxon>Blastocladiaceae</taxon>
        <taxon>Allomyces</taxon>
    </lineage>
</organism>
<keyword evidence="2" id="KW-1185">Reference proteome</keyword>
<dbReference type="Proteomes" id="UP000054350">
    <property type="component" value="Unassembled WGS sequence"/>
</dbReference>
<dbReference type="VEuPathDB" id="FungiDB:AMAG_09959"/>
<dbReference type="OrthoDB" id="10253115at2759"/>
<gene>
    <name evidence="1" type="ORF">AMAG_09959</name>
</gene>
<dbReference type="AlphaFoldDB" id="A0A0L0SQ29"/>
<name>A0A0L0SQ29_ALLM3</name>